<reference evidence="5 6" key="1">
    <citation type="journal article" date="2011" name="Int. J. Syst. Evol. Microbiol.">
        <title>Description of Undibacterium oligocarboniphilum sp. nov., isolated from purified water, and Undibacterium pigrum strain CCUG 49012 as the type strain of Undibacterium parvum sp. nov., and emended descriptions of the genus Undibacterium and the species Undibacterium pigrum.</title>
        <authorList>
            <person name="Eder W."/>
            <person name="Wanner G."/>
            <person name="Ludwig W."/>
            <person name="Busse H.J."/>
            <person name="Ziemke-Kageler F."/>
            <person name="Lang E."/>
        </authorList>
    </citation>
    <scope>NUCLEOTIDE SEQUENCE [LARGE SCALE GENOMIC DNA]</scope>
    <source>
        <strain evidence="5 6">DSM 23061</strain>
    </source>
</reference>
<dbReference type="Pfam" id="PF07167">
    <property type="entry name" value="PhaC_N"/>
    <property type="match status" value="1"/>
</dbReference>
<dbReference type="EMBL" id="CP034464">
    <property type="protein sequence ID" value="AZP14408.1"/>
    <property type="molecule type" value="Genomic_DNA"/>
</dbReference>
<dbReference type="KEGG" id="upv:EJN92_03940"/>
<proteinExistence type="predicted"/>
<dbReference type="PANTHER" id="PTHR36837:SF5">
    <property type="entry name" value="POLY-3-HYDROXYBUTYRATE SYNTHASE"/>
    <property type="match status" value="1"/>
</dbReference>
<dbReference type="SUPFAM" id="SSF53474">
    <property type="entry name" value="alpha/beta-Hydrolases"/>
    <property type="match status" value="1"/>
</dbReference>
<gene>
    <name evidence="5" type="ORF">EJN92_03940</name>
</gene>
<feature type="domain" description="Poly-beta-hydroxybutyrate polymerase N-terminal" evidence="3">
    <location>
        <begin position="102"/>
        <end position="276"/>
    </location>
</feature>
<sequence length="602" mass="66162">MTPSSKVAAVPTLHTVPAHHICYLSGDEAEPNPLDMLLHNQIAKLTAGVSPTSVTLAFVDWAMHLAASPGKQLELLALLQKPSTLSLPVSAPVNPASGSEADSRFAHPGWSNWPYNAMSGGFLKAQQFWQAATTGVRGMSAHHEYVVNFISRQMLDMLSPSNLPYLNPEVLQTTVETGGKNLLSGASHWLQDQGLELSATEDASGHAGSKKLAYQVGRDVAITPGKVVFRNHLIELIQYSPQTNQVYAEPILIVPSWIMKYYILDLSPHNSMVRFLVAQGHTVFMISWKNPGKEARDLGMQDYLNSGLFAALAEVAAITHKAVHTVGYCLGGTLLAMGAAALAKETSPAQKLSHTNIKSLSLLAAQTDFSEPGELGLFIDESQLAMLDAQMWEKGYLDGDQMTGSFQILNSRDLIWSKIMREYQLGSRTAANDLMSWNADTTRMPYRMHSEYLKHLFLHNDLAEGRYEVDGQAIALNDLHQPMFVVGTARDHVSPWRSVYKINLLSDAPIEFVLASGGHNAGIVSEPGHARRSYQYLPAGARSKNYSAPEAWLQAATTEAGSWWTHWQHWLAQHSATKQIKARYPQEHPELGIAPGNYVLEP</sequence>
<evidence type="ECO:0000259" key="3">
    <source>
        <dbReference type="Pfam" id="PF07167"/>
    </source>
</evidence>
<dbReference type="OrthoDB" id="7208816at2"/>
<accession>A0A3S9HQL5</accession>
<name>A0A3S9HQL5_9BURK</name>
<organism evidence="5 6">
    <name type="scientific">Undibacterium parvum</name>
    <dbReference type="NCBI Taxonomy" id="401471"/>
    <lineage>
        <taxon>Bacteria</taxon>
        <taxon>Pseudomonadati</taxon>
        <taxon>Pseudomonadota</taxon>
        <taxon>Betaproteobacteria</taxon>
        <taxon>Burkholderiales</taxon>
        <taxon>Oxalobacteraceae</taxon>
        <taxon>Undibacterium</taxon>
    </lineage>
</organism>
<dbReference type="Proteomes" id="UP000275663">
    <property type="component" value="Chromosome"/>
</dbReference>
<dbReference type="InterPro" id="IPR029058">
    <property type="entry name" value="AB_hydrolase_fold"/>
</dbReference>
<evidence type="ECO:0000256" key="2">
    <source>
        <dbReference type="ARBA" id="ARBA00023315"/>
    </source>
</evidence>
<dbReference type="Pfam" id="PF12551">
    <property type="entry name" value="PHBC_N"/>
    <property type="match status" value="1"/>
</dbReference>
<dbReference type="PANTHER" id="PTHR36837">
    <property type="entry name" value="POLY(3-HYDROXYALKANOATE) POLYMERASE SUBUNIT PHAC"/>
    <property type="match status" value="1"/>
</dbReference>
<dbReference type="InterPro" id="IPR051321">
    <property type="entry name" value="PHA/PHB_synthase"/>
</dbReference>
<evidence type="ECO:0000259" key="4">
    <source>
        <dbReference type="Pfam" id="PF12551"/>
    </source>
</evidence>
<keyword evidence="2" id="KW-0012">Acyltransferase</keyword>
<keyword evidence="1" id="KW-0808">Transferase</keyword>
<dbReference type="AlphaFoldDB" id="A0A3S9HQL5"/>
<evidence type="ECO:0000313" key="5">
    <source>
        <dbReference type="EMBL" id="AZP14408.1"/>
    </source>
</evidence>
<dbReference type="GO" id="GO:0016746">
    <property type="term" value="F:acyltransferase activity"/>
    <property type="evidence" value="ECO:0007669"/>
    <property type="project" value="UniProtKB-KW"/>
</dbReference>
<protein>
    <submittedName>
        <fullName evidence="5">Poly-beta-hydroxybutyrate polymerase</fullName>
    </submittedName>
</protein>
<evidence type="ECO:0000256" key="1">
    <source>
        <dbReference type="ARBA" id="ARBA00022679"/>
    </source>
</evidence>
<evidence type="ECO:0000313" key="6">
    <source>
        <dbReference type="Proteomes" id="UP000275663"/>
    </source>
</evidence>
<dbReference type="GO" id="GO:0042619">
    <property type="term" value="P:poly-hydroxybutyrate biosynthetic process"/>
    <property type="evidence" value="ECO:0007669"/>
    <property type="project" value="InterPro"/>
</dbReference>
<dbReference type="Gene3D" id="3.40.50.1820">
    <property type="entry name" value="alpha/beta hydrolase"/>
    <property type="match status" value="1"/>
</dbReference>
<dbReference type="InterPro" id="IPR010941">
    <property type="entry name" value="PhaC_N"/>
</dbReference>
<dbReference type="InterPro" id="IPR022211">
    <property type="entry name" value="PHBC_N"/>
</dbReference>
<feature type="domain" description="Poly-beta-hydroxybutyrate polymerase N-terminal" evidence="4">
    <location>
        <begin position="30"/>
        <end position="71"/>
    </location>
</feature>
<keyword evidence="6" id="KW-1185">Reference proteome</keyword>